<accession>A0A286UEE9</accession>
<feature type="region of interest" description="Disordered" evidence="1">
    <location>
        <begin position="255"/>
        <end position="301"/>
    </location>
</feature>
<organism evidence="2 3">
    <name type="scientific">Pyrrhoderma noxium</name>
    <dbReference type="NCBI Taxonomy" id="2282107"/>
    <lineage>
        <taxon>Eukaryota</taxon>
        <taxon>Fungi</taxon>
        <taxon>Dikarya</taxon>
        <taxon>Basidiomycota</taxon>
        <taxon>Agaricomycotina</taxon>
        <taxon>Agaricomycetes</taxon>
        <taxon>Hymenochaetales</taxon>
        <taxon>Hymenochaetaceae</taxon>
        <taxon>Pyrrhoderma</taxon>
    </lineage>
</organism>
<evidence type="ECO:0000256" key="1">
    <source>
        <dbReference type="SAM" id="MobiDB-lite"/>
    </source>
</evidence>
<feature type="compositionally biased region" description="Polar residues" evidence="1">
    <location>
        <begin position="23"/>
        <end position="35"/>
    </location>
</feature>
<dbReference type="OrthoDB" id="5569250at2759"/>
<proteinExistence type="predicted"/>
<dbReference type="STRING" id="2282107.A0A286UEE9"/>
<sequence length="590" mass="66589">MNHSSPPGLRLIPRYPTPDPTSIPETIQPEDSINESPTTSPLPSPTKKFTPTVESGFGAKTKIPSTNKDGKKYLEPNCPSNKVLDEFLATELELGREIGSFSQFLLALSYMGNCENAGESQQGLDLPVDEHLRSISRCLEVRSKTQHYCQKVSAEADRYTTFCDLANTILTGINGEDGDKIFFMRSDPHNFASSDYTPGRRPDLAFIDRETKHKLGNDLEKNKGILKWTNTLGISEMKLSHKTIHYIDCTEKVEQDKAEDQGNSGSQTGSKRGSVSDNTDSNSNKRMKTENGVKKVGPGLRSSKELMKFLQQSASDFGRSEHGYCGTSEPIGIGGKMTALRFTTDTGEDEEFVVMEEGCNIVNRSLSGSHTQTRRVLTKEDKNGKIVPLRSSEVNSVQDSITSERILKWSRPLANRISEPDMIRIARRVLRKADKSRKLERFLPKVLYTKDIDRRIMRFRAMLGLEYEEKRILRFIIIEKLDPLYTIDDLRDFKSVVIDIFLGIHHLAISKERIKHRDITISSLMFRRTPDDKVQGVLSDWDLACNKKTEGEYNRDGMLALCYPAATICHSQGFWTSHYFSHRDVNLTAG</sequence>
<keyword evidence="2" id="KW-0808">Transferase</keyword>
<dbReference type="EMBL" id="NBII01000006">
    <property type="protein sequence ID" value="PAV17884.1"/>
    <property type="molecule type" value="Genomic_DNA"/>
</dbReference>
<dbReference type="Proteomes" id="UP000217199">
    <property type="component" value="Unassembled WGS sequence"/>
</dbReference>
<evidence type="ECO:0000313" key="2">
    <source>
        <dbReference type="EMBL" id="PAV17884.1"/>
    </source>
</evidence>
<name>A0A286UEE9_9AGAM</name>
<feature type="compositionally biased region" description="Low complexity" evidence="1">
    <location>
        <begin position="36"/>
        <end position="52"/>
    </location>
</feature>
<comment type="caution">
    <text evidence="2">The sequence shown here is derived from an EMBL/GenBank/DDBJ whole genome shotgun (WGS) entry which is preliminary data.</text>
</comment>
<feature type="compositionally biased region" description="Polar residues" evidence="1">
    <location>
        <begin position="261"/>
        <end position="284"/>
    </location>
</feature>
<dbReference type="GO" id="GO:0016301">
    <property type="term" value="F:kinase activity"/>
    <property type="evidence" value="ECO:0007669"/>
    <property type="project" value="UniProtKB-KW"/>
</dbReference>
<feature type="region of interest" description="Disordered" evidence="1">
    <location>
        <begin position="1"/>
        <end position="72"/>
    </location>
</feature>
<gene>
    <name evidence="2" type="ORF">PNOK_0637000</name>
</gene>
<protein>
    <submittedName>
        <fullName evidence="2">Other 1 kinase</fullName>
    </submittedName>
</protein>
<dbReference type="AlphaFoldDB" id="A0A286UEE9"/>
<keyword evidence="2" id="KW-0418">Kinase</keyword>
<reference evidence="2 3" key="1">
    <citation type="journal article" date="2017" name="Mol. Ecol.">
        <title>Comparative and population genomic landscape of Phellinus noxius: A hypervariable fungus causing root rot in trees.</title>
        <authorList>
            <person name="Chung C.L."/>
            <person name="Lee T.J."/>
            <person name="Akiba M."/>
            <person name="Lee H.H."/>
            <person name="Kuo T.H."/>
            <person name="Liu D."/>
            <person name="Ke H.M."/>
            <person name="Yokoi T."/>
            <person name="Roa M.B."/>
            <person name="Lu M.J."/>
            <person name="Chang Y.Y."/>
            <person name="Ann P.J."/>
            <person name="Tsai J.N."/>
            <person name="Chen C.Y."/>
            <person name="Tzean S.S."/>
            <person name="Ota Y."/>
            <person name="Hattori T."/>
            <person name="Sahashi N."/>
            <person name="Liou R.F."/>
            <person name="Kikuchi T."/>
            <person name="Tsai I.J."/>
        </authorList>
    </citation>
    <scope>NUCLEOTIDE SEQUENCE [LARGE SCALE GENOMIC DNA]</scope>
    <source>
        <strain evidence="2 3">FFPRI411160</strain>
    </source>
</reference>
<keyword evidence="3" id="KW-1185">Reference proteome</keyword>
<evidence type="ECO:0000313" key="3">
    <source>
        <dbReference type="Proteomes" id="UP000217199"/>
    </source>
</evidence>
<dbReference type="InParanoid" id="A0A286UEE9"/>